<dbReference type="EMBL" id="JACGWO010000010">
    <property type="protein sequence ID" value="KAK4417043.1"/>
    <property type="molecule type" value="Genomic_DNA"/>
</dbReference>
<organism evidence="1 2">
    <name type="scientific">Sesamum alatum</name>
    <dbReference type="NCBI Taxonomy" id="300844"/>
    <lineage>
        <taxon>Eukaryota</taxon>
        <taxon>Viridiplantae</taxon>
        <taxon>Streptophyta</taxon>
        <taxon>Embryophyta</taxon>
        <taxon>Tracheophyta</taxon>
        <taxon>Spermatophyta</taxon>
        <taxon>Magnoliopsida</taxon>
        <taxon>eudicotyledons</taxon>
        <taxon>Gunneridae</taxon>
        <taxon>Pentapetalae</taxon>
        <taxon>asterids</taxon>
        <taxon>lamiids</taxon>
        <taxon>Lamiales</taxon>
        <taxon>Pedaliaceae</taxon>
        <taxon>Sesamum</taxon>
    </lineage>
</organism>
<gene>
    <name evidence="1" type="ORF">Salat_2529800</name>
</gene>
<evidence type="ECO:0000313" key="2">
    <source>
        <dbReference type="Proteomes" id="UP001293254"/>
    </source>
</evidence>
<name>A0AAE1XT30_9LAMI</name>
<evidence type="ECO:0000313" key="1">
    <source>
        <dbReference type="EMBL" id="KAK4417043.1"/>
    </source>
</evidence>
<reference evidence="1" key="1">
    <citation type="submission" date="2020-06" db="EMBL/GenBank/DDBJ databases">
        <authorList>
            <person name="Li T."/>
            <person name="Hu X."/>
            <person name="Zhang T."/>
            <person name="Song X."/>
            <person name="Zhang H."/>
            <person name="Dai N."/>
            <person name="Sheng W."/>
            <person name="Hou X."/>
            <person name="Wei L."/>
        </authorList>
    </citation>
    <scope>NUCLEOTIDE SEQUENCE</scope>
    <source>
        <strain evidence="1">3651</strain>
        <tissue evidence="1">Leaf</tissue>
    </source>
</reference>
<dbReference type="AlphaFoldDB" id="A0AAE1XT30"/>
<accession>A0AAE1XT30</accession>
<comment type="caution">
    <text evidence="1">The sequence shown here is derived from an EMBL/GenBank/DDBJ whole genome shotgun (WGS) entry which is preliminary data.</text>
</comment>
<keyword evidence="2" id="KW-1185">Reference proteome</keyword>
<protein>
    <submittedName>
        <fullName evidence="1">Uncharacterized protein</fullName>
    </submittedName>
</protein>
<dbReference type="Proteomes" id="UP001293254">
    <property type="component" value="Unassembled WGS sequence"/>
</dbReference>
<reference evidence="1" key="2">
    <citation type="journal article" date="2024" name="Plant">
        <title>Genomic evolution and insights into agronomic trait innovations of Sesamum species.</title>
        <authorList>
            <person name="Miao H."/>
            <person name="Wang L."/>
            <person name="Qu L."/>
            <person name="Liu H."/>
            <person name="Sun Y."/>
            <person name="Le M."/>
            <person name="Wang Q."/>
            <person name="Wei S."/>
            <person name="Zheng Y."/>
            <person name="Lin W."/>
            <person name="Duan Y."/>
            <person name="Cao H."/>
            <person name="Xiong S."/>
            <person name="Wang X."/>
            <person name="Wei L."/>
            <person name="Li C."/>
            <person name="Ma Q."/>
            <person name="Ju M."/>
            <person name="Zhao R."/>
            <person name="Li G."/>
            <person name="Mu C."/>
            <person name="Tian Q."/>
            <person name="Mei H."/>
            <person name="Zhang T."/>
            <person name="Gao T."/>
            <person name="Zhang H."/>
        </authorList>
    </citation>
    <scope>NUCLEOTIDE SEQUENCE</scope>
    <source>
        <strain evidence="1">3651</strain>
    </source>
</reference>
<proteinExistence type="predicted"/>
<sequence>MRVERLRSLLLLANRASLKSGSGSTSTAAKSKAQASPSCIRASVARSELHAAKEAAEEEENTKHLKELVAWWKQAREELKTPSSKVAKMEGEMLDPNWAISARSSVLQTHIRELQQNYTHAQAKEMEALEAKIALDARVAVLEAQLASTIEENKKIVVDALERDRADGFSTGHLAGKTEGLNEGCEAYLQSEEFKNSISETRLQGARDFLKAPAFKMIVDIRFARYLNEGFDKCISECCEVPGPDEFKTLLADVGNLP</sequence>